<feature type="transmembrane region" description="Helical" evidence="11">
    <location>
        <begin position="288"/>
        <end position="309"/>
    </location>
</feature>
<evidence type="ECO:0000256" key="3">
    <source>
        <dbReference type="ARBA" id="ARBA00022448"/>
    </source>
</evidence>
<dbReference type="GeneID" id="37043649"/>
<feature type="transmembrane region" description="Helical" evidence="11">
    <location>
        <begin position="126"/>
        <end position="147"/>
    </location>
</feature>
<evidence type="ECO:0000256" key="8">
    <source>
        <dbReference type="ARBA" id="ARBA00034651"/>
    </source>
</evidence>
<evidence type="ECO:0000256" key="4">
    <source>
        <dbReference type="ARBA" id="ARBA00022692"/>
    </source>
</evidence>
<dbReference type="InParanoid" id="A0A316YS16"/>
<keyword evidence="6 11" id="KW-1133">Transmembrane helix</keyword>
<keyword evidence="3 9" id="KW-0813">Transport</keyword>
<evidence type="ECO:0000256" key="5">
    <source>
        <dbReference type="ARBA" id="ARBA00022737"/>
    </source>
</evidence>
<evidence type="ECO:0000256" key="7">
    <source>
        <dbReference type="ARBA" id="ARBA00023136"/>
    </source>
</evidence>
<gene>
    <name evidence="12" type="ORF">FA10DRAFT_266989</name>
</gene>
<dbReference type="AlphaFoldDB" id="A0A316YS16"/>
<dbReference type="GO" id="GO:0015250">
    <property type="term" value="F:water channel activity"/>
    <property type="evidence" value="ECO:0007669"/>
    <property type="project" value="TreeGrafter"/>
</dbReference>
<feature type="transmembrane region" description="Helical" evidence="11">
    <location>
        <begin position="257"/>
        <end position="276"/>
    </location>
</feature>
<dbReference type="FunCoup" id="A0A316YS16">
    <property type="interactions" value="44"/>
</dbReference>
<dbReference type="InterPro" id="IPR000425">
    <property type="entry name" value="MIP"/>
</dbReference>
<keyword evidence="4 9" id="KW-0812">Transmembrane</keyword>
<evidence type="ECO:0000313" key="12">
    <source>
        <dbReference type="EMBL" id="PWN90535.1"/>
    </source>
</evidence>
<feature type="transmembrane region" description="Helical" evidence="11">
    <location>
        <begin position="339"/>
        <end position="363"/>
    </location>
</feature>
<dbReference type="SUPFAM" id="SSF81338">
    <property type="entry name" value="Aquaporin-like"/>
    <property type="match status" value="1"/>
</dbReference>
<dbReference type="PANTHER" id="PTHR43829">
    <property type="entry name" value="AQUAPORIN OR AQUAGLYCEROPORIN RELATED"/>
    <property type="match status" value="1"/>
</dbReference>
<accession>A0A316YS16</accession>
<comment type="catalytic activity">
    <reaction evidence="8">
        <text>H2O(in) = H2O(out)</text>
        <dbReference type="Rhea" id="RHEA:29667"/>
        <dbReference type="ChEBI" id="CHEBI:15377"/>
    </reaction>
</comment>
<feature type="transmembrane region" description="Helical" evidence="11">
    <location>
        <begin position="167"/>
        <end position="186"/>
    </location>
</feature>
<evidence type="ECO:0000313" key="13">
    <source>
        <dbReference type="Proteomes" id="UP000245768"/>
    </source>
</evidence>
<feature type="transmembrane region" description="Helical" evidence="11">
    <location>
        <begin position="193"/>
        <end position="213"/>
    </location>
</feature>
<dbReference type="STRING" id="215250.A0A316YS16"/>
<dbReference type="Proteomes" id="UP000245768">
    <property type="component" value="Unassembled WGS sequence"/>
</dbReference>
<keyword evidence="7 11" id="KW-0472">Membrane</keyword>
<evidence type="ECO:0000256" key="9">
    <source>
        <dbReference type="RuleBase" id="RU000477"/>
    </source>
</evidence>
<dbReference type="Gene3D" id="1.20.1080.10">
    <property type="entry name" value="Glycerol uptake facilitator protein"/>
    <property type="match status" value="1"/>
</dbReference>
<reference evidence="12 13" key="1">
    <citation type="journal article" date="2018" name="Mol. Biol. Evol.">
        <title>Broad Genomic Sampling Reveals a Smut Pathogenic Ancestry of the Fungal Clade Ustilaginomycotina.</title>
        <authorList>
            <person name="Kijpornyongpan T."/>
            <person name="Mondo S.J."/>
            <person name="Barry K."/>
            <person name="Sandor L."/>
            <person name="Lee J."/>
            <person name="Lipzen A."/>
            <person name="Pangilinan J."/>
            <person name="LaButti K."/>
            <person name="Hainaut M."/>
            <person name="Henrissat B."/>
            <person name="Grigoriev I.V."/>
            <person name="Spatafora J.W."/>
            <person name="Aime M.C."/>
        </authorList>
    </citation>
    <scope>NUCLEOTIDE SEQUENCE [LARGE SCALE GENOMIC DNA]</scope>
    <source>
        <strain evidence="12 13">MCA 4198</strain>
    </source>
</reference>
<feature type="compositionally biased region" description="Polar residues" evidence="10">
    <location>
        <begin position="30"/>
        <end position="40"/>
    </location>
</feature>
<evidence type="ECO:0000256" key="6">
    <source>
        <dbReference type="ARBA" id="ARBA00022989"/>
    </source>
</evidence>
<keyword evidence="5" id="KW-0677">Repeat</keyword>
<dbReference type="Pfam" id="PF00230">
    <property type="entry name" value="MIP"/>
    <property type="match status" value="2"/>
</dbReference>
<evidence type="ECO:0000256" key="10">
    <source>
        <dbReference type="SAM" id="MobiDB-lite"/>
    </source>
</evidence>
<dbReference type="InterPro" id="IPR050363">
    <property type="entry name" value="MIP/Aquaporin"/>
</dbReference>
<protein>
    <submittedName>
        <fullName evidence="12">Aquaporin-like protein</fullName>
    </submittedName>
</protein>
<sequence length="394" mass="43028">MSEREELLPRRTSTSSSRKPSRSARRSEVNQETFQSSSASAGPILPAQAVADHHDDEFHDPRWAEYSGRPNALTRFRYIWREELAEMLGTSMIIFFGASVEAQTSLHYDINKGHPYSFGDYNSCRLAWAAGVACGIWIAGGVSGAHLNPCEWIFSYLLLLMQSNSSQLMMTALILTAVTLALWMYRGFPGRRVLWYIGAQILGAMLASFVVYANYRYSIGLYEGAGFPSTVRTVTGPHATAGIFFTFPQPWLPASSAFLSEVVATAVLVAVVLALSDKNNLPPPKGTMAFAMFIVLIGIGASMGVNTGYSLNLGRDWGPRLALWILGYGNEIWTHNSYYFAWGPGLGALTGGLVGGFIYDFAIYTGRDSPLNRPVGGTANPKVNDEAILDESEA</sequence>
<feature type="region of interest" description="Disordered" evidence="10">
    <location>
        <begin position="1"/>
        <end position="40"/>
    </location>
</feature>
<dbReference type="EMBL" id="KZ819636">
    <property type="protein sequence ID" value="PWN90535.1"/>
    <property type="molecule type" value="Genomic_DNA"/>
</dbReference>
<name>A0A316YS16_9BASI</name>
<dbReference type="GO" id="GO:0005886">
    <property type="term" value="C:plasma membrane"/>
    <property type="evidence" value="ECO:0007669"/>
    <property type="project" value="TreeGrafter"/>
</dbReference>
<dbReference type="PRINTS" id="PR00783">
    <property type="entry name" value="MINTRINSICP"/>
</dbReference>
<evidence type="ECO:0000256" key="2">
    <source>
        <dbReference type="ARBA" id="ARBA00006175"/>
    </source>
</evidence>
<comment type="subcellular location">
    <subcellularLocation>
        <location evidence="1">Membrane</location>
        <topology evidence="1">Multi-pass membrane protein</topology>
    </subcellularLocation>
</comment>
<dbReference type="GO" id="GO:0015254">
    <property type="term" value="F:glycerol channel activity"/>
    <property type="evidence" value="ECO:0007669"/>
    <property type="project" value="TreeGrafter"/>
</dbReference>
<dbReference type="RefSeq" id="XP_025377733.1">
    <property type="nucleotide sequence ID" value="XM_025521733.1"/>
</dbReference>
<keyword evidence="13" id="KW-1185">Reference proteome</keyword>
<organism evidence="12 13">
    <name type="scientific">Acaromyces ingoldii</name>
    <dbReference type="NCBI Taxonomy" id="215250"/>
    <lineage>
        <taxon>Eukaryota</taxon>
        <taxon>Fungi</taxon>
        <taxon>Dikarya</taxon>
        <taxon>Basidiomycota</taxon>
        <taxon>Ustilaginomycotina</taxon>
        <taxon>Exobasidiomycetes</taxon>
        <taxon>Exobasidiales</taxon>
        <taxon>Cryptobasidiaceae</taxon>
        <taxon>Acaromyces</taxon>
    </lineage>
</organism>
<evidence type="ECO:0000256" key="11">
    <source>
        <dbReference type="SAM" id="Phobius"/>
    </source>
</evidence>
<dbReference type="PANTHER" id="PTHR43829:SF9">
    <property type="entry name" value="AQUAPORIN-9"/>
    <property type="match status" value="1"/>
</dbReference>
<evidence type="ECO:0000256" key="1">
    <source>
        <dbReference type="ARBA" id="ARBA00004141"/>
    </source>
</evidence>
<dbReference type="InterPro" id="IPR023271">
    <property type="entry name" value="Aquaporin-like"/>
</dbReference>
<comment type="similarity">
    <text evidence="2 9">Belongs to the MIP/aquaporin (TC 1.A.8) family.</text>
</comment>
<proteinExistence type="inferred from homology"/>
<dbReference type="OrthoDB" id="3222at2759"/>